<dbReference type="KEGG" id="mequ:KFV11_08570"/>
<organism evidence="1 2">
    <name type="scientific">Macrococcus equipercicus</name>
    <dbReference type="NCBI Taxonomy" id="69967"/>
    <lineage>
        <taxon>Bacteria</taxon>
        <taxon>Bacillati</taxon>
        <taxon>Bacillota</taxon>
        <taxon>Bacilli</taxon>
        <taxon>Bacillales</taxon>
        <taxon>Staphylococcaceae</taxon>
        <taxon>Macrococcus</taxon>
    </lineage>
</organism>
<reference evidence="1" key="1">
    <citation type="submission" date="2021-04" db="EMBL/GenBank/DDBJ databases">
        <title>Complete Genome Sequences of Macrococcus spp. from dog and cattle.</title>
        <authorList>
            <person name="Schwendener S."/>
            <person name="Perreten V."/>
        </authorList>
    </citation>
    <scope>NUCLEOTIDE SEQUENCE</scope>
    <source>
        <strain evidence="1">Epi0143-OL</strain>
    </source>
</reference>
<evidence type="ECO:0000313" key="1">
    <source>
        <dbReference type="EMBL" id="UTH13312.1"/>
    </source>
</evidence>
<protein>
    <submittedName>
        <fullName evidence="1">Uncharacterized protein</fullName>
    </submittedName>
</protein>
<evidence type="ECO:0000313" key="2">
    <source>
        <dbReference type="Proteomes" id="UP001057381"/>
    </source>
</evidence>
<dbReference type="EMBL" id="CP073809">
    <property type="protein sequence ID" value="UTH13312.1"/>
    <property type="molecule type" value="Genomic_DNA"/>
</dbReference>
<dbReference type="Proteomes" id="UP001057381">
    <property type="component" value="Chromosome"/>
</dbReference>
<sequence length="82" mass="9586">MNHEYDLNRSSMSHYRLDRLINNKKRKRKTLGRILTETVLTIAGWEAGKAMANYYITCTKADAVDGPKDYVSENHLRPRFLK</sequence>
<name>A0A9Q9BVT0_9STAP</name>
<proteinExistence type="predicted"/>
<gene>
    <name evidence="1" type="ORF">KFV11_08570</name>
</gene>
<accession>A0A9Q9BVT0</accession>
<dbReference type="AlphaFoldDB" id="A0A9Q9BVT0"/>
<dbReference type="RefSeq" id="WP_254249730.1">
    <property type="nucleotide sequence ID" value="NZ_CP073809.1"/>
</dbReference>